<accession>A0ABU8DX92</accession>
<dbReference type="InterPro" id="IPR003018">
    <property type="entry name" value="GAF"/>
</dbReference>
<evidence type="ECO:0000313" key="3">
    <source>
        <dbReference type="EMBL" id="MEI4273106.1"/>
    </source>
</evidence>
<reference evidence="3 4" key="1">
    <citation type="submission" date="2024-03" db="EMBL/GenBank/DDBJ databases">
        <title>Draft genome sequence of Klenkia sp. LSe6-5.</title>
        <authorList>
            <person name="Duangmal K."/>
            <person name="Chantavorakit T."/>
        </authorList>
    </citation>
    <scope>NUCLEOTIDE SEQUENCE [LARGE SCALE GENOMIC DNA]</scope>
    <source>
        <strain evidence="3 4">LSe6-5</strain>
    </source>
</reference>
<dbReference type="EMBL" id="JBAPLU010000017">
    <property type="protein sequence ID" value="MEI4273106.1"/>
    <property type="molecule type" value="Genomic_DNA"/>
</dbReference>
<comment type="caution">
    <text evidence="3">The sequence shown here is derived from an EMBL/GenBank/DDBJ whole genome shotgun (WGS) entry which is preliminary data.</text>
</comment>
<name>A0ABU8DX92_9ACTN</name>
<dbReference type="InterPro" id="IPR029016">
    <property type="entry name" value="GAF-like_dom_sf"/>
</dbReference>
<sequence length="417" mass="42411">MARPLIDASWRRVAAAGVDPGGGPAPAVLPDAEVARRVGAGPLAPMIPVLRERLEPVARACGQLVVVTGVDGRVLWQGGAPEVRRRADGLGFVTGAAWDEPAVGTNAIGTCLVLGTPVGVHGGEHYVDGHQQWTCAAAPLRDPVGGGLLGVVDLFGPARTAHPGALALVSAVAALAEHEVRAAHDRTLEQLRRVAGPLLARLDGRALVLAPDGTTAAATGFAGPARVVLPADLDGGRPVLPGLGPCRVEPVPGGWLVRVDDEDAAGVATHAVLDLSGDRPRLRVTAGSGSWTDVLGLRHAEILLAVAGAPGGRTAAELAEDLFADPSRTVTVRAEVSRLRRAVGPLLATRPYRLAEGVTVDVLPPVGPLLPGSVAPVVQRARAALPAHGGAGGADGRAIMQPRGRTGAPGERDRGAL</sequence>
<organism evidence="3 4">
    <name type="scientific">Klenkia sesuvii</name>
    <dbReference type="NCBI Taxonomy" id="3103137"/>
    <lineage>
        <taxon>Bacteria</taxon>
        <taxon>Bacillati</taxon>
        <taxon>Actinomycetota</taxon>
        <taxon>Actinomycetes</taxon>
        <taxon>Geodermatophilales</taxon>
        <taxon>Geodermatophilaceae</taxon>
        <taxon>Klenkia</taxon>
    </lineage>
</organism>
<evidence type="ECO:0000256" key="1">
    <source>
        <dbReference type="SAM" id="MobiDB-lite"/>
    </source>
</evidence>
<dbReference type="Pfam" id="PF01590">
    <property type="entry name" value="GAF"/>
    <property type="match status" value="1"/>
</dbReference>
<dbReference type="RefSeq" id="WP_336405229.1">
    <property type="nucleotide sequence ID" value="NZ_JBAPLU010000017.1"/>
</dbReference>
<proteinExistence type="predicted"/>
<keyword evidence="4" id="KW-1185">Reference proteome</keyword>
<evidence type="ECO:0000259" key="2">
    <source>
        <dbReference type="Pfam" id="PF01590"/>
    </source>
</evidence>
<protein>
    <submittedName>
        <fullName evidence="3">GAF domain-containing protein</fullName>
    </submittedName>
</protein>
<gene>
    <name evidence="3" type="ORF">TEK04_15375</name>
</gene>
<feature type="domain" description="GAF" evidence="2">
    <location>
        <begin position="64"/>
        <end position="178"/>
    </location>
</feature>
<feature type="region of interest" description="Disordered" evidence="1">
    <location>
        <begin position="387"/>
        <end position="417"/>
    </location>
</feature>
<dbReference type="Proteomes" id="UP001361570">
    <property type="component" value="Unassembled WGS sequence"/>
</dbReference>
<evidence type="ECO:0000313" key="4">
    <source>
        <dbReference type="Proteomes" id="UP001361570"/>
    </source>
</evidence>
<dbReference type="Gene3D" id="3.30.450.40">
    <property type="match status" value="1"/>
</dbReference>